<reference evidence="1 2" key="1">
    <citation type="journal article" date="2019" name="Nat. Microbiol.">
        <title>Mediterranean grassland soil C-N compound turnover is dependent on rainfall and depth, and is mediated by genomically divergent microorganisms.</title>
        <authorList>
            <person name="Diamond S."/>
            <person name="Andeer P.F."/>
            <person name="Li Z."/>
            <person name="Crits-Christoph A."/>
            <person name="Burstein D."/>
            <person name="Anantharaman K."/>
            <person name="Lane K.R."/>
            <person name="Thomas B.C."/>
            <person name="Pan C."/>
            <person name="Northen T.R."/>
            <person name="Banfield J.F."/>
        </authorList>
    </citation>
    <scope>NUCLEOTIDE SEQUENCE [LARGE SCALE GENOMIC DNA]</scope>
    <source>
        <strain evidence="1">NP_3</strain>
    </source>
</reference>
<accession>A0A537K6A0</accession>
<dbReference type="EMBL" id="VBAK01000099">
    <property type="protein sequence ID" value="TMI91277.1"/>
    <property type="molecule type" value="Genomic_DNA"/>
</dbReference>
<dbReference type="Gene3D" id="2.60.120.430">
    <property type="entry name" value="Galactose-binding lectin"/>
    <property type="match status" value="1"/>
</dbReference>
<name>A0A537K6A0_9BACT</name>
<dbReference type="Proteomes" id="UP000318509">
    <property type="component" value="Unassembled WGS sequence"/>
</dbReference>
<sequence>MSLLAVFSLVVSPARASDYYRHVIFDNSLTAGAYFNSRGMANGGSYLEVKDRRLPVETRTFLTPPNALRLQWESRPGGGWEAEVRVDGYRNRSPELIGHNLYFWCYAPSAITAGDLPLIVLSDAGEGLKVAGLPASFSAPVPLGTYTGDIPASRWVQARIPLAEFSTASIYQFRPQFLRDVVFHQGRPDGVRHTL</sequence>
<feature type="non-terminal residue" evidence="1">
    <location>
        <position position="195"/>
    </location>
</feature>
<protein>
    <submittedName>
        <fullName evidence="1">Uncharacterized protein</fullName>
    </submittedName>
</protein>
<evidence type="ECO:0000313" key="1">
    <source>
        <dbReference type="EMBL" id="TMI91277.1"/>
    </source>
</evidence>
<comment type="caution">
    <text evidence="1">The sequence shown here is derived from an EMBL/GenBank/DDBJ whole genome shotgun (WGS) entry which is preliminary data.</text>
</comment>
<organism evidence="1 2">
    <name type="scientific">Candidatus Segetimicrobium genomatis</name>
    <dbReference type="NCBI Taxonomy" id="2569760"/>
    <lineage>
        <taxon>Bacteria</taxon>
        <taxon>Bacillati</taxon>
        <taxon>Candidatus Sysuimicrobiota</taxon>
        <taxon>Candidatus Sysuimicrobiia</taxon>
        <taxon>Candidatus Sysuimicrobiales</taxon>
        <taxon>Candidatus Segetimicrobiaceae</taxon>
        <taxon>Candidatus Segetimicrobium</taxon>
    </lineage>
</organism>
<dbReference type="AlphaFoldDB" id="A0A537K6A0"/>
<evidence type="ECO:0000313" key="2">
    <source>
        <dbReference type="Proteomes" id="UP000318509"/>
    </source>
</evidence>
<gene>
    <name evidence="1" type="ORF">E6H00_04395</name>
</gene>
<proteinExistence type="predicted"/>